<name>A0ABS1WAD8_9GAMM</name>
<protein>
    <submittedName>
        <fullName evidence="2">Uncharacterized protein</fullName>
    </submittedName>
</protein>
<evidence type="ECO:0000313" key="3">
    <source>
        <dbReference type="Proteomes" id="UP000809910"/>
    </source>
</evidence>
<dbReference type="Proteomes" id="UP000809910">
    <property type="component" value="Unassembled WGS sequence"/>
</dbReference>
<gene>
    <name evidence="2" type="ORF">I5282_06990</name>
</gene>
<keyword evidence="3" id="KW-1185">Reference proteome</keyword>
<sequence>MSIKKIFAHIILESELQNCQAIIKMTLQKDHEMNVKKTIKPSRDRKEAEQLNDFRDHPV</sequence>
<organism evidence="2 3">
    <name type="scientific">Legionella bononiensis</name>
    <dbReference type="NCBI Taxonomy" id="2793102"/>
    <lineage>
        <taxon>Bacteria</taxon>
        <taxon>Pseudomonadati</taxon>
        <taxon>Pseudomonadota</taxon>
        <taxon>Gammaproteobacteria</taxon>
        <taxon>Legionellales</taxon>
        <taxon>Legionellaceae</taxon>
        <taxon>Legionella</taxon>
    </lineage>
</organism>
<feature type="region of interest" description="Disordered" evidence="1">
    <location>
        <begin position="37"/>
        <end position="59"/>
    </location>
</feature>
<reference evidence="2 3" key="1">
    <citation type="submission" date="2020-12" db="EMBL/GenBank/DDBJ databases">
        <title>WGS of Legionella: environmental sample.</title>
        <authorList>
            <person name="Cristino S."/>
            <person name="Girolamini L."/>
            <person name="Salaris S."/>
            <person name="Pascale M.R."/>
            <person name="Mazzotta M."/>
            <person name="Orsini M."/>
            <person name="Grottola A."/>
        </authorList>
    </citation>
    <scope>NUCLEOTIDE SEQUENCE [LARGE SCALE GENOMIC DNA]</scope>
    <source>
        <strain evidence="2 3">30cs62</strain>
    </source>
</reference>
<proteinExistence type="predicted"/>
<accession>A0ABS1WAD8</accession>
<evidence type="ECO:0000313" key="2">
    <source>
        <dbReference type="EMBL" id="MBL7526315.1"/>
    </source>
</evidence>
<comment type="caution">
    <text evidence="2">The sequence shown here is derived from an EMBL/GenBank/DDBJ whole genome shotgun (WGS) entry which is preliminary data.</text>
</comment>
<dbReference type="EMBL" id="JADWVN010000011">
    <property type="protein sequence ID" value="MBL7526315.1"/>
    <property type="molecule type" value="Genomic_DNA"/>
</dbReference>
<evidence type="ECO:0000256" key="1">
    <source>
        <dbReference type="SAM" id="MobiDB-lite"/>
    </source>
</evidence>
<dbReference type="RefSeq" id="WP_203110572.1">
    <property type="nucleotide sequence ID" value="NZ_JADOBG010000017.1"/>
</dbReference>